<dbReference type="Proteomes" id="UP001314903">
    <property type="component" value="Unassembled WGS sequence"/>
</dbReference>
<comment type="similarity">
    <text evidence="1">Belongs to the FemABX family.</text>
</comment>
<protein>
    <recommendedName>
        <fullName evidence="9">BioF2-like acetyltransferase domain-containing protein</fullName>
    </recommendedName>
</protein>
<dbReference type="SUPFAM" id="SSF55729">
    <property type="entry name" value="Acyl-CoA N-acyltransferases (Nat)"/>
    <property type="match status" value="1"/>
</dbReference>
<gene>
    <name evidence="7" type="ORF">J2Z35_001000</name>
</gene>
<organism evidence="7 8">
    <name type="scientific">Acetoanaerobium pronyense</name>
    <dbReference type="NCBI Taxonomy" id="1482736"/>
    <lineage>
        <taxon>Bacteria</taxon>
        <taxon>Bacillati</taxon>
        <taxon>Bacillota</taxon>
        <taxon>Clostridia</taxon>
        <taxon>Peptostreptococcales</taxon>
        <taxon>Filifactoraceae</taxon>
        <taxon>Acetoanaerobium</taxon>
    </lineage>
</organism>
<keyword evidence="5" id="KW-0012">Acyltransferase</keyword>
<evidence type="ECO:0000256" key="4">
    <source>
        <dbReference type="ARBA" id="ARBA00022984"/>
    </source>
</evidence>
<keyword evidence="3" id="KW-0133">Cell shape</keyword>
<accession>A0ABS4KHF1</accession>
<name>A0ABS4KHF1_9FIRM</name>
<dbReference type="InterPro" id="IPR016181">
    <property type="entry name" value="Acyl_CoA_acyltransferase"/>
</dbReference>
<dbReference type="InterPro" id="IPR050644">
    <property type="entry name" value="PG_Glycine_Bridge_Synth"/>
</dbReference>
<evidence type="ECO:0008006" key="9">
    <source>
        <dbReference type="Google" id="ProtNLM"/>
    </source>
</evidence>
<sequence length="263" mass="31581">MMEINQRKRLFFIRLKDNYFAPSIKKEDPGYDVVYYFHCKEYREKSQIFNTLFIDLTREKEDILSSFDRTTKQVVRKMIRENFLVLEMIENPNKSELEEFRTFFNDFAYRKKIRPCDDTLIENLIKISSFKISKVSFNGQVLCMFGFITDKERVCVQYESSIRFSCNDCPETIKLSGKASKMLEYFSMIYFKDKGFKTYDLCGLTLNPDNKEMENIDRRKKGFGGTIVKEYNFMYPLTLKGKIFVWMKHFHCSIYKSFFLKRS</sequence>
<comment type="caution">
    <text evidence="7">The sequence shown here is derived from an EMBL/GenBank/DDBJ whole genome shotgun (WGS) entry which is preliminary data.</text>
</comment>
<keyword evidence="4" id="KW-0573">Peptidoglycan synthesis</keyword>
<dbReference type="RefSeq" id="WP_209660043.1">
    <property type="nucleotide sequence ID" value="NZ_JAGGLI010000008.1"/>
</dbReference>
<dbReference type="EMBL" id="JAGGLI010000008">
    <property type="protein sequence ID" value="MBP2027206.1"/>
    <property type="molecule type" value="Genomic_DNA"/>
</dbReference>
<dbReference type="PANTHER" id="PTHR36174:SF1">
    <property type="entry name" value="LIPID II:GLYCINE GLYCYLTRANSFERASE"/>
    <property type="match status" value="1"/>
</dbReference>
<keyword evidence="2" id="KW-0808">Transferase</keyword>
<keyword evidence="6" id="KW-0961">Cell wall biogenesis/degradation</keyword>
<proteinExistence type="inferred from homology"/>
<dbReference type="InterPro" id="IPR003447">
    <property type="entry name" value="FEMABX"/>
</dbReference>
<reference evidence="7 8" key="1">
    <citation type="submission" date="2021-03" db="EMBL/GenBank/DDBJ databases">
        <title>Genomic Encyclopedia of Type Strains, Phase IV (KMG-IV): sequencing the most valuable type-strain genomes for metagenomic binning, comparative biology and taxonomic classification.</title>
        <authorList>
            <person name="Goeker M."/>
        </authorList>
    </citation>
    <scope>NUCLEOTIDE SEQUENCE [LARGE SCALE GENOMIC DNA]</scope>
    <source>
        <strain evidence="7 8">DSM 27512</strain>
    </source>
</reference>
<evidence type="ECO:0000313" key="8">
    <source>
        <dbReference type="Proteomes" id="UP001314903"/>
    </source>
</evidence>
<evidence type="ECO:0000256" key="1">
    <source>
        <dbReference type="ARBA" id="ARBA00009943"/>
    </source>
</evidence>
<evidence type="ECO:0000256" key="3">
    <source>
        <dbReference type="ARBA" id="ARBA00022960"/>
    </source>
</evidence>
<dbReference type="PANTHER" id="PTHR36174">
    <property type="entry name" value="LIPID II:GLYCINE GLYCYLTRANSFERASE"/>
    <property type="match status" value="1"/>
</dbReference>
<dbReference type="Gene3D" id="3.40.630.30">
    <property type="match status" value="1"/>
</dbReference>
<evidence type="ECO:0000256" key="6">
    <source>
        <dbReference type="ARBA" id="ARBA00023316"/>
    </source>
</evidence>
<evidence type="ECO:0000256" key="5">
    <source>
        <dbReference type="ARBA" id="ARBA00023315"/>
    </source>
</evidence>
<keyword evidence="8" id="KW-1185">Reference proteome</keyword>
<evidence type="ECO:0000313" key="7">
    <source>
        <dbReference type="EMBL" id="MBP2027206.1"/>
    </source>
</evidence>
<dbReference type="PROSITE" id="PS51191">
    <property type="entry name" value="FEMABX"/>
    <property type="match status" value="1"/>
</dbReference>
<evidence type="ECO:0000256" key="2">
    <source>
        <dbReference type="ARBA" id="ARBA00022679"/>
    </source>
</evidence>